<reference evidence="9" key="1">
    <citation type="journal article" date="2007" name="Science">
        <title>Draft genome of the filarial nematode parasite Brugia malayi.</title>
        <authorList>
            <person name="Ghedin E."/>
            <person name="Wang S."/>
            <person name="Spiro D."/>
            <person name="Caler E."/>
            <person name="Zhao Q."/>
            <person name="Crabtree J."/>
            <person name="Allen J.E."/>
            <person name="Delcher A.L."/>
            <person name="Guiliano D.B."/>
            <person name="Miranda-Saavedra D."/>
            <person name="Angiuoli S.V."/>
            <person name="Creasy T."/>
            <person name="Amedeo P."/>
            <person name="Haas B."/>
            <person name="El-Sayed N.M."/>
            <person name="Wortman J.R."/>
            <person name="Feldblyum T."/>
            <person name="Tallon L."/>
            <person name="Schatz M."/>
            <person name="Shumway M."/>
            <person name="Koo H."/>
            <person name="Salzberg S.L."/>
            <person name="Schobel S."/>
            <person name="Pertea M."/>
            <person name="Pop M."/>
            <person name="White O."/>
            <person name="Barton G.J."/>
            <person name="Carlow C.K."/>
            <person name="Crawford M.J."/>
            <person name="Daub J."/>
            <person name="Dimmic M.W."/>
            <person name="Estes C.F."/>
            <person name="Foster J.M."/>
            <person name="Ganatra M."/>
            <person name="Gregory W.F."/>
            <person name="Johnson N.M."/>
            <person name="Jin J."/>
            <person name="Komuniecki R."/>
            <person name="Korf I."/>
            <person name="Kumar S."/>
            <person name="Laney S."/>
            <person name="Li B.W."/>
            <person name="Li W."/>
            <person name="Lindblom T.H."/>
            <person name="Lustigman S."/>
            <person name="Ma D."/>
            <person name="Maina C.V."/>
            <person name="Martin D.M."/>
            <person name="McCarter J.P."/>
            <person name="McReynolds L."/>
            <person name="Mitreva M."/>
            <person name="Nutman T.B."/>
            <person name="Parkinson J."/>
            <person name="Peregrin-Alvarez J.M."/>
            <person name="Poole C."/>
            <person name="Ren Q."/>
            <person name="Saunders L."/>
            <person name="Sluder A.E."/>
            <person name="Smith K."/>
            <person name="Stanke M."/>
            <person name="Unnasch T.R."/>
            <person name="Ware J."/>
            <person name="Wei A.D."/>
            <person name="Weil G."/>
            <person name="Williams D.J."/>
            <person name="Zhang Y."/>
            <person name="Williams S.A."/>
            <person name="Fraser-Liggett C."/>
            <person name="Slatko B."/>
            <person name="Blaxter M.L."/>
            <person name="Scott A.L."/>
        </authorList>
    </citation>
    <scope>NUCLEOTIDE SEQUENCE</scope>
    <source>
        <strain evidence="9">FR3</strain>
    </source>
</reference>
<evidence type="ECO:0000256" key="8">
    <source>
        <dbReference type="ARBA" id="ARBA00023080"/>
    </source>
</evidence>
<proteinExistence type="inferred from homology"/>
<name>A0A1I9GEL1_BRUMA</name>
<dbReference type="GO" id="GO:0000166">
    <property type="term" value="F:nucleotide binding"/>
    <property type="evidence" value="ECO:0007669"/>
    <property type="project" value="UniProtKB-KW"/>
</dbReference>
<dbReference type="PANTHER" id="PTHR13045">
    <property type="entry name" value="5'-NUCLEOTIDASE"/>
    <property type="match status" value="1"/>
</dbReference>
<comment type="catalytic activity">
    <reaction evidence="1">
        <text>a ribonucleoside 5'-phosphate + H2O = a ribonucleoside + phosphate</text>
        <dbReference type="Rhea" id="RHEA:12484"/>
        <dbReference type="ChEBI" id="CHEBI:15377"/>
        <dbReference type="ChEBI" id="CHEBI:18254"/>
        <dbReference type="ChEBI" id="CHEBI:43474"/>
        <dbReference type="ChEBI" id="CHEBI:58043"/>
        <dbReference type="EC" id="3.1.3.5"/>
    </reaction>
</comment>
<evidence type="ECO:0000256" key="6">
    <source>
        <dbReference type="ARBA" id="ARBA00022801"/>
    </source>
</evidence>
<accession>A0A1I9GEL1</accession>
<dbReference type="PANTHER" id="PTHR13045:SF0">
    <property type="entry name" value="7-METHYLGUANOSINE PHOSPHATE-SPECIFIC 5'-NUCLEOTIDASE"/>
    <property type="match status" value="1"/>
</dbReference>
<keyword evidence="4" id="KW-0479">Metal-binding</keyword>
<dbReference type="InterPro" id="IPR006434">
    <property type="entry name" value="Pyrimidine_nucleotidase_eu"/>
</dbReference>
<dbReference type="OMA" id="QHINGTH"/>
<dbReference type="Pfam" id="PF05822">
    <property type="entry name" value="UMPH-1"/>
    <property type="match status" value="1"/>
</dbReference>
<keyword evidence="6" id="KW-0378">Hydrolase</keyword>
<dbReference type="SUPFAM" id="SSF56784">
    <property type="entry name" value="HAD-like"/>
    <property type="match status" value="1"/>
</dbReference>
<dbReference type="GO" id="GO:0005737">
    <property type="term" value="C:cytoplasm"/>
    <property type="evidence" value="ECO:0007669"/>
    <property type="project" value="InterPro"/>
</dbReference>
<dbReference type="EC" id="3.1.3.5" evidence="3"/>
<dbReference type="GO" id="GO:0008253">
    <property type="term" value="F:5'-nucleotidase activity"/>
    <property type="evidence" value="ECO:0007669"/>
    <property type="project" value="UniProtKB-EC"/>
</dbReference>
<evidence type="ECO:0000313" key="9">
    <source>
        <dbReference type="EMBL" id="CTP82076.1"/>
    </source>
</evidence>
<organism evidence="9">
    <name type="scientific">Brugia malayi</name>
    <name type="common">Filarial nematode worm</name>
    <dbReference type="NCBI Taxonomy" id="6279"/>
    <lineage>
        <taxon>Eukaryota</taxon>
        <taxon>Metazoa</taxon>
        <taxon>Ecdysozoa</taxon>
        <taxon>Nematoda</taxon>
        <taxon>Chromadorea</taxon>
        <taxon>Rhabditida</taxon>
        <taxon>Spirurina</taxon>
        <taxon>Spiruromorpha</taxon>
        <taxon>Filarioidea</taxon>
        <taxon>Onchocercidae</taxon>
        <taxon>Brugia</taxon>
    </lineage>
</organism>
<reference evidence="9" key="2">
    <citation type="submission" date="2012-12" db="EMBL/GenBank/DDBJ databases">
        <authorList>
            <consortium name="WormBase Consortium"/>
            <person name="Ghedin E."/>
            <person name="Paulini M."/>
        </authorList>
    </citation>
    <scope>NUCLEOTIDE SEQUENCE</scope>
    <source>
        <strain evidence="9">FR3</strain>
    </source>
</reference>
<gene>
    <name evidence="9" type="primary">Bm12846</name>
    <name evidence="9" type="ORF">BM_Bm12846</name>
</gene>
<dbReference type="GO" id="GO:0000287">
    <property type="term" value="F:magnesium ion binding"/>
    <property type="evidence" value="ECO:0007669"/>
    <property type="project" value="InterPro"/>
</dbReference>
<evidence type="ECO:0000256" key="5">
    <source>
        <dbReference type="ARBA" id="ARBA00022741"/>
    </source>
</evidence>
<dbReference type="SFLD" id="SFLDG01128">
    <property type="entry name" value="C1.4:_5'-Nucleotidase_Like"/>
    <property type="match status" value="1"/>
</dbReference>
<dbReference type="GO" id="GO:0009117">
    <property type="term" value="P:nucleotide metabolic process"/>
    <property type="evidence" value="ECO:0007669"/>
    <property type="project" value="UniProtKB-KW"/>
</dbReference>
<dbReference type="InterPro" id="IPR036412">
    <property type="entry name" value="HAD-like_sf"/>
</dbReference>
<dbReference type="AlphaFoldDB" id="A0A1I9GEL1"/>
<protein>
    <recommendedName>
        <fullName evidence="3">5'-nucleotidase</fullName>
        <ecNumber evidence="3">3.1.3.5</ecNumber>
    </recommendedName>
</protein>
<dbReference type="Gene3D" id="1.10.150.340">
    <property type="entry name" value="Pyrimidine 5'-nucleotidase (UMPH-1), N-terminal domain"/>
    <property type="match status" value="1"/>
</dbReference>
<comment type="similarity">
    <text evidence="2">Belongs to the pyrimidine 5'-nucleotidase family.</text>
</comment>
<dbReference type="SFLD" id="SFLDS00003">
    <property type="entry name" value="Haloacid_Dehalogenase"/>
    <property type="match status" value="1"/>
</dbReference>
<keyword evidence="8" id="KW-0546">Nucleotide metabolism</keyword>
<dbReference type="InterPro" id="IPR023214">
    <property type="entry name" value="HAD_sf"/>
</dbReference>
<dbReference type="EMBL" id="LN857024">
    <property type="protein sequence ID" value="CTP82076.1"/>
    <property type="molecule type" value="Genomic_DNA"/>
</dbReference>
<keyword evidence="7" id="KW-0460">Magnesium</keyword>
<evidence type="ECO:0000256" key="3">
    <source>
        <dbReference type="ARBA" id="ARBA00012643"/>
    </source>
</evidence>
<evidence type="ECO:0000256" key="4">
    <source>
        <dbReference type="ARBA" id="ARBA00022723"/>
    </source>
</evidence>
<evidence type="ECO:0000256" key="7">
    <source>
        <dbReference type="ARBA" id="ARBA00022842"/>
    </source>
</evidence>
<evidence type="ECO:0000256" key="2">
    <source>
        <dbReference type="ARBA" id="ARBA00008389"/>
    </source>
</evidence>
<evidence type="ECO:0000256" key="1">
    <source>
        <dbReference type="ARBA" id="ARBA00000815"/>
    </source>
</evidence>
<sequence>MNVLKNHSKVFIGDFSSFERKINRFMDGVPDNFMIAILKSATDHSLNSGKRLAEMHFRWVECCRENRGREVFHCCYLVSEVGAVNKIVKNKKNKTVFFWMNVLKNHSKVFIGDFSSFERKINRFMDGVPDNFMVVADFDYTLTTSKTKTGDQADISYDVFAKTAANRSPSCGQLFKTLNEKYSPIETNSSLSNEEKLLAMLEWWTKANDLIIRAEFKEKEILDLVKQSSMRLRSNCALYFGELEQLKIPLIIFSAGISNVIEASLLFELGRIPDNVQIVSNTMYFNEMGVSYKFSEPVIHSFSKNGTLLENCLEKVQDLKLKNRIILLGDSLGDLCMLDGCSLLNESDNTILKIGFLNKNVDMLLDSFVKNFDMVIIRDQTVDVLRHLNYILFSVGKSLPFT</sequence>
<keyword evidence="5" id="KW-0547">Nucleotide-binding</keyword>
<dbReference type="Gene3D" id="3.40.50.1000">
    <property type="entry name" value="HAD superfamily/HAD-like"/>
    <property type="match status" value="1"/>
</dbReference>